<evidence type="ECO:0000313" key="3">
    <source>
        <dbReference type="Proteomes" id="UP001237823"/>
    </source>
</evidence>
<keyword evidence="3" id="KW-1185">Reference proteome</keyword>
<feature type="transmembrane region" description="Helical" evidence="1">
    <location>
        <begin position="35"/>
        <end position="55"/>
    </location>
</feature>
<organism evidence="2 3">
    <name type="scientific">Curtobacterium citri</name>
    <dbReference type="NCBI Taxonomy" id="3055139"/>
    <lineage>
        <taxon>Bacteria</taxon>
        <taxon>Bacillati</taxon>
        <taxon>Actinomycetota</taxon>
        <taxon>Actinomycetes</taxon>
        <taxon>Micrococcales</taxon>
        <taxon>Microbacteriaceae</taxon>
        <taxon>Curtobacterium</taxon>
    </lineage>
</organism>
<protein>
    <recommendedName>
        <fullName evidence="4">Disulfide bond formation protein B</fullName>
    </recommendedName>
</protein>
<evidence type="ECO:0008006" key="4">
    <source>
        <dbReference type="Google" id="ProtNLM"/>
    </source>
</evidence>
<keyword evidence="1" id="KW-0812">Transmembrane</keyword>
<keyword evidence="1" id="KW-0472">Membrane</keyword>
<accession>A0ABT7T528</accession>
<feature type="transmembrane region" description="Helical" evidence="1">
    <location>
        <begin position="12"/>
        <end position="29"/>
    </location>
</feature>
<feature type="transmembrane region" description="Helical" evidence="1">
    <location>
        <begin position="109"/>
        <end position="134"/>
    </location>
</feature>
<comment type="caution">
    <text evidence="2">The sequence shown here is derived from an EMBL/GenBank/DDBJ whole genome shotgun (WGS) entry which is preliminary data.</text>
</comment>
<evidence type="ECO:0000313" key="2">
    <source>
        <dbReference type="EMBL" id="MDM7884676.1"/>
    </source>
</evidence>
<evidence type="ECO:0000256" key="1">
    <source>
        <dbReference type="SAM" id="Phobius"/>
    </source>
</evidence>
<dbReference type="EMBL" id="JAUCML010000003">
    <property type="protein sequence ID" value="MDM7884676.1"/>
    <property type="molecule type" value="Genomic_DNA"/>
</dbReference>
<gene>
    <name evidence="2" type="ORF">QUG92_06110</name>
</gene>
<name>A0ABT7T528_9MICO</name>
<proteinExistence type="predicted"/>
<dbReference type="RefSeq" id="WP_141718994.1">
    <property type="nucleotide sequence ID" value="NZ_JAUCML010000003.1"/>
</dbReference>
<keyword evidence="1" id="KW-1133">Transmembrane helix</keyword>
<dbReference type="Proteomes" id="UP001237823">
    <property type="component" value="Unassembled WGS sequence"/>
</dbReference>
<sequence length="143" mass="14971">MDGWRNPRRWARTGRWLLLPIAVLDWVALTPQPVVVVAFLLAVLGFAGLAAALVVRMLHGPRGAMAGLGVVLLLGGLVVLGTDPFPGTVPFLDPWWPAAITQPQVVGSAYWKTAGLGVELAGVALLATLLVAAATGRPAPRAR</sequence>
<reference evidence="2 3" key="1">
    <citation type="submission" date="2023-06" db="EMBL/GenBank/DDBJ databases">
        <authorList>
            <person name="Feng G."/>
            <person name="Li J."/>
            <person name="Zhu H."/>
        </authorList>
    </citation>
    <scope>NUCLEOTIDE SEQUENCE [LARGE SCALE GENOMIC DNA]</scope>
    <source>
        <strain evidence="2 3">RHCKG23</strain>
    </source>
</reference>
<feature type="transmembrane region" description="Helical" evidence="1">
    <location>
        <begin position="67"/>
        <end position="89"/>
    </location>
</feature>